<feature type="transmembrane region" description="Helical" evidence="2">
    <location>
        <begin position="125"/>
        <end position="147"/>
    </location>
</feature>
<keyword evidence="5" id="KW-1185">Reference proteome</keyword>
<feature type="region of interest" description="Disordered" evidence="1">
    <location>
        <begin position="155"/>
        <end position="328"/>
    </location>
</feature>
<evidence type="ECO:0000313" key="5">
    <source>
        <dbReference type="Proteomes" id="UP000078113"/>
    </source>
</evidence>
<feature type="signal peptide" evidence="3">
    <location>
        <begin position="1"/>
        <end position="23"/>
    </location>
</feature>
<organism evidence="4 5">
    <name type="scientific">Tilletia walkeri</name>
    <dbReference type="NCBI Taxonomy" id="117179"/>
    <lineage>
        <taxon>Eukaryota</taxon>
        <taxon>Fungi</taxon>
        <taxon>Dikarya</taxon>
        <taxon>Basidiomycota</taxon>
        <taxon>Ustilaginomycotina</taxon>
        <taxon>Exobasidiomycetes</taxon>
        <taxon>Tilletiales</taxon>
        <taxon>Tilletiaceae</taxon>
        <taxon>Tilletia</taxon>
    </lineage>
</organism>
<keyword evidence="2" id="KW-0472">Membrane</keyword>
<evidence type="ECO:0000256" key="1">
    <source>
        <dbReference type="SAM" id="MobiDB-lite"/>
    </source>
</evidence>
<feature type="chain" id="PRO_5036450800" description="MARVEL domain-containing protein" evidence="3">
    <location>
        <begin position="24"/>
        <end position="328"/>
    </location>
</feature>
<gene>
    <name evidence="4" type="ORF">A4X09_0g6655</name>
</gene>
<dbReference type="EMBL" id="LWDG02000454">
    <property type="protein sequence ID" value="KAE8265391.1"/>
    <property type="molecule type" value="Genomic_DNA"/>
</dbReference>
<comment type="caution">
    <text evidence="4">The sequence shown here is derived from an EMBL/GenBank/DDBJ whole genome shotgun (WGS) entry which is preliminary data.</text>
</comment>
<proteinExistence type="predicted"/>
<feature type="compositionally biased region" description="Low complexity" evidence="1">
    <location>
        <begin position="193"/>
        <end position="209"/>
    </location>
</feature>
<evidence type="ECO:0000256" key="2">
    <source>
        <dbReference type="SAM" id="Phobius"/>
    </source>
</evidence>
<dbReference type="AlphaFoldDB" id="A0A8X7N3Q3"/>
<sequence length="328" mass="34267">MSLLTTIFIVLLGVLALFSIIEAGVATKSAQFLFQGGRTFNDDFQTFRNGAALLAFDGFVTFFLATGLLVWYVMGRTVAPLFILPTVIILFILWLAGAAAFSHGYDTFLADAICDLSICSTIKAAVAFGWLGWITLIALLVLAVLFLRKPQTHDESTAATGKSGRSGFSMAGLRKKNQTSDVEKASVPQDQTSGVNPAPVPVPAASQPSHNTPAMPVAGTGHTAGAENVGTGYHGQPPAEQPFSGAYGAPAPPTHEGQNPTYDPAQAYAQQSQYEGQKPAADPTVMPQAPAQPAHNQAPAGWSVSPLGNQPAQGSAPAAEIVPGKHEI</sequence>
<keyword evidence="3" id="KW-0732">Signal</keyword>
<evidence type="ECO:0000256" key="3">
    <source>
        <dbReference type="SAM" id="SignalP"/>
    </source>
</evidence>
<keyword evidence="2" id="KW-0812">Transmembrane</keyword>
<reference evidence="4" key="2">
    <citation type="journal article" date="2019" name="IMA Fungus">
        <title>Genome sequencing and comparison of five Tilletia species to identify candidate genes for the detection of regulated species infecting wheat.</title>
        <authorList>
            <person name="Nguyen H.D.T."/>
            <person name="Sultana T."/>
            <person name="Kesanakurti P."/>
            <person name="Hambleton S."/>
        </authorList>
    </citation>
    <scope>NUCLEOTIDE SEQUENCE</scope>
    <source>
        <strain evidence="4">DAOMC 236422</strain>
    </source>
</reference>
<evidence type="ECO:0000313" key="4">
    <source>
        <dbReference type="EMBL" id="KAE8265391.1"/>
    </source>
</evidence>
<feature type="transmembrane region" description="Helical" evidence="2">
    <location>
        <begin position="47"/>
        <end position="74"/>
    </location>
</feature>
<evidence type="ECO:0008006" key="6">
    <source>
        <dbReference type="Google" id="ProtNLM"/>
    </source>
</evidence>
<feature type="transmembrane region" description="Helical" evidence="2">
    <location>
        <begin position="81"/>
        <end position="105"/>
    </location>
</feature>
<accession>A0A8X7N3Q3</accession>
<dbReference type="Proteomes" id="UP000078113">
    <property type="component" value="Unassembled WGS sequence"/>
</dbReference>
<protein>
    <recommendedName>
        <fullName evidence="6">MARVEL domain-containing protein</fullName>
    </recommendedName>
</protein>
<feature type="compositionally biased region" description="Low complexity" evidence="1">
    <location>
        <begin position="287"/>
        <end position="300"/>
    </location>
</feature>
<keyword evidence="2" id="KW-1133">Transmembrane helix</keyword>
<reference evidence="4" key="1">
    <citation type="submission" date="2016-04" db="EMBL/GenBank/DDBJ databases">
        <authorList>
            <person name="Nguyen H.D."/>
            <person name="Samba Siva P."/>
            <person name="Cullis J."/>
            <person name="Levesque C.A."/>
            <person name="Hambleton S."/>
        </authorList>
    </citation>
    <scope>NUCLEOTIDE SEQUENCE</scope>
    <source>
        <strain evidence="4">DAOMC 236422</strain>
    </source>
</reference>
<name>A0A8X7N3Q3_9BASI</name>